<comment type="caution">
    <text evidence="1">The sequence shown here is derived from an EMBL/GenBank/DDBJ whole genome shotgun (WGS) entry which is preliminary data.</text>
</comment>
<evidence type="ECO:0008006" key="3">
    <source>
        <dbReference type="Google" id="ProtNLM"/>
    </source>
</evidence>
<proteinExistence type="predicted"/>
<protein>
    <recommendedName>
        <fullName evidence="3">Tubulin-like protein</fullName>
    </recommendedName>
</protein>
<sequence length="1201" mass="129261">MRKLLIVGCGGSGGATLSYMMDQLLSDLADHGIDKIPAGWQFVHVDVPISPDEGKNVKSVPEMGGMYCGVGPQGDSYSVLDSGLSQGLAASGALSELATWAPRNPESVTVPISVGAGQYRAIGRAITLSRINKVFSDLQRAWGQLYDSQTNPEMRALSLPGAGGFDPGDDPIVLVVSSMAGGAGASMALDVCRILTLIPGVNPDLMGVFMVTPDIFGDENHPSFSGTRPNALAMLGEIIASQTGAARAHDVTIMRALGHQNGAGAVTPFKRVFPVGAHVGNERTLFGDGSQASVYRGLGRGLAALIQSGTAMQDFVAYDLGNGRHLEAAPEFLAWGADNSDNVPWGAFGFASISMGRDRYAEYAAQRLARSSADLLLSGHLNVNDPASAEEQVSGRLDIQWSNICSHIGLPDNQALQQGLGTWVWSTVLPQDQVNARARAIVNGIVRPRIDQSPGVNGQQWAASVTRVLAEQREQLVRAASEAAYAVAFGWANRFSTSLEQVTTQAIADIGLPYASGLVKRASKTMQTILPEAQQLSTYLPADVAEPTPELARTLASLRGALNNPAAITEQVIDSVVVTLTQFIYASLSHNIAESAGASVSELFDPLISALDEAQTVLRDAADRQRAHVALADLRTDEYAAWPADTDARVADRFSEADNEVMLTSSDDFQGQYQADLPTSVDQGLGAQAFETGRRIAIREVVTGWWETVSGTKPPGAVVPTVERLGPWTSRAFPRNPDTGETINASPARFDVHVRPSELLDRSRQFVARPGRSFDRYVSQSLQDYVTGRSGSVDQGVPETELARRQRDLVGHFAQAVQLARPLASVNLNALKVMHNNADLEYTFKFSAVPFQHLVVADMLTTELRGTQHVRDETVRAFTNALTDESGIKRIDIFGNFPNYSPLVYESVGQPAARQWLSASPKERDSFWRYRRTRPLAASLPMTASERRAMIAGWLIGRALGLIRMPDAPLFDRPVQVWDKSQTRWIPFPHPLLTPQVKHHGEFDWLPAVLESSLLAIAQAHQPPVMGSMQPYRALRQIFDAGPLEPTPSNNRAHLAAVANIADWLRTGESSTGVAPGLKNTGPGVSIEDRAAELRKYVDAYRGFASTNFMATGEGVEDGLPPAPGGGTFSVIASRAQASATPIFRDLAPDVVWATLAIADLIDLAVEQAHRPTYASGPVVPNVQQQSWEAPRPEEGLEGLL</sequence>
<organism evidence="1 2">
    <name type="scientific">Gordonia spumicola</name>
    <dbReference type="NCBI Taxonomy" id="589161"/>
    <lineage>
        <taxon>Bacteria</taxon>
        <taxon>Bacillati</taxon>
        <taxon>Actinomycetota</taxon>
        <taxon>Actinomycetes</taxon>
        <taxon>Mycobacteriales</taxon>
        <taxon>Gordoniaceae</taxon>
        <taxon>Gordonia</taxon>
    </lineage>
</organism>
<dbReference type="EMBL" id="BJOV01000002">
    <property type="protein sequence ID" value="GEE00703.1"/>
    <property type="molecule type" value="Genomic_DNA"/>
</dbReference>
<gene>
    <name evidence="1" type="ORF">nbrc107696_11490</name>
</gene>
<dbReference type="Pfam" id="PF13809">
    <property type="entry name" value="Tubulin_2"/>
    <property type="match status" value="1"/>
</dbReference>
<accession>A0A7I9V6I3</accession>
<name>A0A7I9V6I3_9ACTN</name>
<dbReference type="InterPro" id="IPR025904">
    <property type="entry name" value="Tubulin-like"/>
</dbReference>
<reference evidence="2" key="1">
    <citation type="submission" date="2019-06" db="EMBL/GenBank/DDBJ databases">
        <title>Gordonia isolated from sludge of a wastewater treatment plant.</title>
        <authorList>
            <person name="Tamura T."/>
            <person name="Aoyama K."/>
            <person name="Kang Y."/>
            <person name="Saito S."/>
            <person name="Akiyama N."/>
            <person name="Yazawa K."/>
            <person name="Gonoi T."/>
            <person name="Mikami Y."/>
        </authorList>
    </citation>
    <scope>NUCLEOTIDE SEQUENCE [LARGE SCALE GENOMIC DNA]</scope>
    <source>
        <strain evidence="2">NBRC 107696</strain>
    </source>
</reference>
<dbReference type="Proteomes" id="UP000444960">
    <property type="component" value="Unassembled WGS sequence"/>
</dbReference>
<dbReference type="OrthoDB" id="4795870at2"/>
<keyword evidence="2" id="KW-1185">Reference proteome</keyword>
<dbReference type="AlphaFoldDB" id="A0A7I9V6I3"/>
<evidence type="ECO:0000313" key="1">
    <source>
        <dbReference type="EMBL" id="GEE00703.1"/>
    </source>
</evidence>
<dbReference type="RefSeq" id="WP_161894555.1">
    <property type="nucleotide sequence ID" value="NZ_BJOV01000002.1"/>
</dbReference>
<evidence type="ECO:0000313" key="2">
    <source>
        <dbReference type="Proteomes" id="UP000444960"/>
    </source>
</evidence>